<name>A0A9P1FYB8_9DINO</name>
<reference evidence="3" key="1">
    <citation type="submission" date="2022-10" db="EMBL/GenBank/DDBJ databases">
        <authorList>
            <person name="Chen Y."/>
            <person name="Dougan E. K."/>
            <person name="Chan C."/>
            <person name="Rhodes N."/>
            <person name="Thang M."/>
        </authorList>
    </citation>
    <scope>NUCLEOTIDE SEQUENCE</scope>
</reference>
<evidence type="ECO:0000313" key="3">
    <source>
        <dbReference type="EMBL" id="CAI3993138.1"/>
    </source>
</evidence>
<evidence type="ECO:0000256" key="1">
    <source>
        <dbReference type="ARBA" id="ARBA00022857"/>
    </source>
</evidence>
<dbReference type="EMBL" id="CAMXCT010001794">
    <property type="protein sequence ID" value="CAI3993138.1"/>
    <property type="molecule type" value="Genomic_DNA"/>
</dbReference>
<evidence type="ECO:0000313" key="4">
    <source>
        <dbReference type="EMBL" id="CAL1146513.1"/>
    </source>
</evidence>
<dbReference type="PANTHER" id="PTHR43827:SF3">
    <property type="entry name" value="NADP-DEPENDENT OXIDOREDUCTASE DOMAIN-CONTAINING PROTEIN"/>
    <property type="match status" value="1"/>
</dbReference>
<dbReference type="InterPro" id="IPR020471">
    <property type="entry name" value="AKR"/>
</dbReference>
<keyword evidence="2" id="KW-0560">Oxidoreductase</keyword>
<organism evidence="3">
    <name type="scientific">Cladocopium goreaui</name>
    <dbReference type="NCBI Taxonomy" id="2562237"/>
    <lineage>
        <taxon>Eukaryota</taxon>
        <taxon>Sar</taxon>
        <taxon>Alveolata</taxon>
        <taxon>Dinophyceae</taxon>
        <taxon>Suessiales</taxon>
        <taxon>Symbiodiniaceae</taxon>
        <taxon>Cladocopium</taxon>
    </lineage>
</organism>
<accession>A0A9P1FYB8</accession>
<dbReference type="EMBL" id="CAMXCT020001794">
    <property type="protein sequence ID" value="CAL1146513.1"/>
    <property type="molecule type" value="Genomic_DNA"/>
</dbReference>
<dbReference type="Proteomes" id="UP001152797">
    <property type="component" value="Unassembled WGS sequence"/>
</dbReference>
<dbReference type="OrthoDB" id="408623at2759"/>
<evidence type="ECO:0000313" key="6">
    <source>
        <dbReference type="Proteomes" id="UP001152797"/>
    </source>
</evidence>
<sequence>MSPKAVNHSLSMDWTGCRWRHLERPLKAKGLLKALGVKDFKAEEVEFLPHAGAAEYALCAFTPYRHGPSRSTWRSFGQRSIALAATGLLSDWPRPLRPREDPHVLAIARRVGKTGAQVLLRWALQLGLAVTFHTERARHVAENLGALDGADLSTTELQLLSALATLAEPLPPGDGFAHPYEKMPIAPRLGEL</sequence>
<gene>
    <name evidence="3" type="ORF">C1SCF055_LOCUS19913</name>
</gene>
<dbReference type="Gene3D" id="3.20.20.100">
    <property type="entry name" value="NADP-dependent oxidoreductase domain"/>
    <property type="match status" value="1"/>
</dbReference>
<dbReference type="SUPFAM" id="SSF51430">
    <property type="entry name" value="NAD(P)-linked oxidoreductase"/>
    <property type="match status" value="1"/>
</dbReference>
<keyword evidence="6" id="KW-1185">Reference proteome</keyword>
<keyword evidence="1" id="KW-0521">NADP</keyword>
<evidence type="ECO:0000256" key="2">
    <source>
        <dbReference type="ARBA" id="ARBA00023002"/>
    </source>
</evidence>
<dbReference type="AlphaFoldDB" id="A0A9P1FYB8"/>
<protein>
    <submittedName>
        <fullName evidence="5">Aldo-keto reductase MSMEG_2407/MSMEI_2346 (AKR) (AKR5H1)</fullName>
    </submittedName>
</protein>
<reference evidence="4" key="2">
    <citation type="submission" date="2024-04" db="EMBL/GenBank/DDBJ databases">
        <authorList>
            <person name="Chen Y."/>
            <person name="Shah S."/>
            <person name="Dougan E. K."/>
            <person name="Thang M."/>
            <person name="Chan C."/>
        </authorList>
    </citation>
    <scope>NUCLEOTIDE SEQUENCE [LARGE SCALE GENOMIC DNA]</scope>
</reference>
<proteinExistence type="predicted"/>
<dbReference type="InterPro" id="IPR036812">
    <property type="entry name" value="NAD(P)_OxRdtase_dom_sf"/>
</dbReference>
<evidence type="ECO:0000313" key="5">
    <source>
        <dbReference type="EMBL" id="CAL4780450.1"/>
    </source>
</evidence>
<dbReference type="GO" id="GO:0016616">
    <property type="term" value="F:oxidoreductase activity, acting on the CH-OH group of donors, NAD or NADP as acceptor"/>
    <property type="evidence" value="ECO:0007669"/>
    <property type="project" value="UniProtKB-ARBA"/>
</dbReference>
<comment type="caution">
    <text evidence="3">The sequence shown here is derived from an EMBL/GenBank/DDBJ whole genome shotgun (WGS) entry which is preliminary data.</text>
</comment>
<dbReference type="PANTHER" id="PTHR43827">
    <property type="entry name" value="2,5-DIKETO-D-GLUCONIC ACID REDUCTASE"/>
    <property type="match status" value="1"/>
</dbReference>
<dbReference type="EMBL" id="CAMXCT030001794">
    <property type="protein sequence ID" value="CAL4780450.1"/>
    <property type="molecule type" value="Genomic_DNA"/>
</dbReference>